<comment type="similarity">
    <text evidence="2">Belongs to the SusD family.</text>
</comment>
<dbReference type="RefSeq" id="WP_103905482.1">
    <property type="nucleotide sequence ID" value="NZ_CP049246.1"/>
</dbReference>
<feature type="domain" description="SusD-like N-terminal" evidence="7">
    <location>
        <begin position="80"/>
        <end position="231"/>
    </location>
</feature>
<dbReference type="Proteomes" id="UP000236731">
    <property type="component" value="Unassembled WGS sequence"/>
</dbReference>
<evidence type="ECO:0000256" key="2">
    <source>
        <dbReference type="ARBA" id="ARBA00006275"/>
    </source>
</evidence>
<accession>A0A1H5VFL8</accession>
<name>A0A1H5VFL8_9SPHI</name>
<keyword evidence="9" id="KW-1185">Reference proteome</keyword>
<feature type="domain" description="RagB/SusD" evidence="6">
    <location>
        <begin position="333"/>
        <end position="494"/>
    </location>
</feature>
<dbReference type="EMBL" id="FNUT01000003">
    <property type="protein sequence ID" value="SEF85581.1"/>
    <property type="molecule type" value="Genomic_DNA"/>
</dbReference>
<dbReference type="InterPro" id="IPR033985">
    <property type="entry name" value="SusD-like_N"/>
</dbReference>
<organism evidence="8 9">
    <name type="scientific">Sphingobacterium lactis</name>
    <dbReference type="NCBI Taxonomy" id="797291"/>
    <lineage>
        <taxon>Bacteria</taxon>
        <taxon>Pseudomonadati</taxon>
        <taxon>Bacteroidota</taxon>
        <taxon>Sphingobacteriia</taxon>
        <taxon>Sphingobacteriales</taxon>
        <taxon>Sphingobacteriaceae</taxon>
        <taxon>Sphingobacterium</taxon>
    </lineage>
</organism>
<dbReference type="AlphaFoldDB" id="A0A1H5VFL8"/>
<dbReference type="Pfam" id="PF07980">
    <property type="entry name" value="SusD_RagB"/>
    <property type="match status" value="1"/>
</dbReference>
<evidence type="ECO:0000259" key="7">
    <source>
        <dbReference type="Pfam" id="PF14322"/>
    </source>
</evidence>
<dbReference type="InterPro" id="IPR011990">
    <property type="entry name" value="TPR-like_helical_dom_sf"/>
</dbReference>
<keyword evidence="3" id="KW-0732">Signal</keyword>
<evidence type="ECO:0000256" key="3">
    <source>
        <dbReference type="ARBA" id="ARBA00022729"/>
    </source>
</evidence>
<comment type="subcellular location">
    <subcellularLocation>
        <location evidence="1">Cell outer membrane</location>
    </subcellularLocation>
</comment>
<protein>
    <submittedName>
        <fullName evidence="8">SusD family protein</fullName>
    </submittedName>
</protein>
<evidence type="ECO:0000259" key="6">
    <source>
        <dbReference type="Pfam" id="PF07980"/>
    </source>
</evidence>
<reference evidence="9" key="1">
    <citation type="submission" date="2016-10" db="EMBL/GenBank/DDBJ databases">
        <authorList>
            <person name="Varghese N."/>
            <person name="Submissions S."/>
        </authorList>
    </citation>
    <scope>NUCLEOTIDE SEQUENCE [LARGE SCALE GENOMIC DNA]</scope>
    <source>
        <strain evidence="9">DSM 22361</strain>
    </source>
</reference>
<keyword evidence="4" id="KW-0472">Membrane</keyword>
<dbReference type="Gene3D" id="1.25.40.390">
    <property type="match status" value="1"/>
</dbReference>
<evidence type="ECO:0000313" key="9">
    <source>
        <dbReference type="Proteomes" id="UP000236731"/>
    </source>
</evidence>
<dbReference type="Pfam" id="PF14322">
    <property type="entry name" value="SusD-like_3"/>
    <property type="match status" value="1"/>
</dbReference>
<gene>
    <name evidence="8" type="ORF">SAMN05421877_103106</name>
</gene>
<dbReference type="PROSITE" id="PS51257">
    <property type="entry name" value="PROKAR_LIPOPROTEIN"/>
    <property type="match status" value="1"/>
</dbReference>
<evidence type="ECO:0000256" key="5">
    <source>
        <dbReference type="ARBA" id="ARBA00023237"/>
    </source>
</evidence>
<dbReference type="InterPro" id="IPR012944">
    <property type="entry name" value="SusD_RagB_dom"/>
</dbReference>
<evidence type="ECO:0000256" key="1">
    <source>
        <dbReference type="ARBA" id="ARBA00004442"/>
    </source>
</evidence>
<keyword evidence="5" id="KW-0998">Cell outer membrane</keyword>
<dbReference type="GO" id="GO:0009279">
    <property type="term" value="C:cell outer membrane"/>
    <property type="evidence" value="ECO:0007669"/>
    <property type="project" value="UniProtKB-SubCell"/>
</dbReference>
<evidence type="ECO:0000313" key="8">
    <source>
        <dbReference type="EMBL" id="SEF85581.1"/>
    </source>
</evidence>
<evidence type="ECO:0000256" key="4">
    <source>
        <dbReference type="ARBA" id="ARBA00023136"/>
    </source>
</evidence>
<sequence>MKLKNIFILGLVSIGFITSCNLDLTPYNVIDTELSFTSVSDAQKWDTRFYADLRGRIYGHYIMSPDVQADQLNAVIDYGNNYGAVHRWNDFLADSYEISNVWAGYYGALSNVNTAIQGFEKITPKNAEETEKFKAYKGDAHLARAYYYFMLVNRFAKTYNATTANTDLGVPLILAPDINAMPKRNSVKETFDQILADIAIAKTNLSAIPGKPNANRFTIDVVHALEARVKLAMGDWNGAKAAAETVLKKGNYTLYKTEADLKKMWHNDAGNEVIFASFTSFDEGANANSIYLGYMPKENKYRPAYIPSQWVYDAYEDGDFRKGIYFLKDVVMPYNGRDYKVTVVNKYPGNPEFYQGTTNYRHTPKIFRVAELYLIAAEAAYKGSPSSADALTHLNTLRTARGLKALSSISGNALWQEIKAERFRELAFEGFRLDDLKRWGEGFTRRNPQQPSDLIQVGPEFDSKTVPANHDKFVWGIPDRDDVANPNIEQNKGW</sequence>
<dbReference type="OrthoDB" id="629561at2"/>
<dbReference type="SUPFAM" id="SSF48452">
    <property type="entry name" value="TPR-like"/>
    <property type="match status" value="1"/>
</dbReference>
<proteinExistence type="inferred from homology"/>